<accession>A0A318LZW2</accession>
<proteinExistence type="predicted"/>
<name>A0A318LZW2_9BIFI</name>
<protein>
    <recommendedName>
        <fullName evidence="3">DUF304 domain-containing protein</fullName>
    </recommendedName>
</protein>
<dbReference type="AlphaFoldDB" id="A0A318LZW2"/>
<comment type="caution">
    <text evidence="1">The sequence shown here is derived from an EMBL/GenBank/DDBJ whole genome shotgun (WGS) entry which is preliminary data.</text>
</comment>
<dbReference type="EMBL" id="QGLL01000009">
    <property type="protein sequence ID" value="PXY81498.1"/>
    <property type="molecule type" value="Genomic_DNA"/>
</dbReference>
<reference evidence="1 2" key="1">
    <citation type="submission" date="2018-05" db="EMBL/GenBank/DDBJ databases">
        <title>Reference genomes for bee gut microbiota database.</title>
        <authorList>
            <person name="Ellegaard K.M."/>
        </authorList>
    </citation>
    <scope>NUCLEOTIDE SEQUENCE [LARGE SCALE GENOMIC DNA]</scope>
    <source>
        <strain evidence="1 2">ESL0200</strain>
    </source>
</reference>
<evidence type="ECO:0000313" key="2">
    <source>
        <dbReference type="Proteomes" id="UP000247744"/>
    </source>
</evidence>
<dbReference type="OrthoDB" id="3235934at2"/>
<sequence>MLQIGKDWRALIGNACWSWILGYIPMIFKAISIATTNYSFDGTYILSQETGLITKKTTNVDLRRAKMINATDSPFSGGSITIVENKGRSYQFPYIKHAREVAQDLRSVAEESSRQAGDVRNVIIA</sequence>
<evidence type="ECO:0008006" key="3">
    <source>
        <dbReference type="Google" id="ProtNLM"/>
    </source>
</evidence>
<dbReference type="RefSeq" id="WP_110452721.1">
    <property type="nucleotide sequence ID" value="NZ_QGLL01000009.1"/>
</dbReference>
<evidence type="ECO:0000313" key="1">
    <source>
        <dbReference type="EMBL" id="PXY81498.1"/>
    </source>
</evidence>
<organism evidence="1 2">
    <name type="scientific">Bifidobacterium asteroides</name>
    <dbReference type="NCBI Taxonomy" id="1684"/>
    <lineage>
        <taxon>Bacteria</taxon>
        <taxon>Bacillati</taxon>
        <taxon>Actinomycetota</taxon>
        <taxon>Actinomycetes</taxon>
        <taxon>Bifidobacteriales</taxon>
        <taxon>Bifidobacteriaceae</taxon>
        <taxon>Bifidobacterium</taxon>
    </lineage>
</organism>
<dbReference type="Proteomes" id="UP000247744">
    <property type="component" value="Unassembled WGS sequence"/>
</dbReference>
<gene>
    <name evidence="1" type="ORF">DKK75_07105</name>
</gene>